<comment type="caution">
    <text evidence="1">The sequence shown here is derived from an EMBL/GenBank/DDBJ whole genome shotgun (WGS) entry which is preliminary data.</text>
</comment>
<gene>
    <name evidence="1" type="ORF">GRF29_28g548960</name>
</gene>
<protein>
    <submittedName>
        <fullName evidence="1">Uncharacterized protein</fullName>
    </submittedName>
</protein>
<reference evidence="1 2" key="1">
    <citation type="submission" date="2021-02" db="EMBL/GenBank/DDBJ databases">
        <title>Genome assembly of Pseudopithomyces chartarum.</title>
        <authorList>
            <person name="Jauregui R."/>
            <person name="Singh J."/>
            <person name="Voisey C."/>
        </authorList>
    </citation>
    <scope>NUCLEOTIDE SEQUENCE [LARGE SCALE GENOMIC DNA]</scope>
    <source>
        <strain evidence="1 2">AGR01</strain>
    </source>
</reference>
<accession>A0AAN6RKJ2</accession>
<evidence type="ECO:0000313" key="1">
    <source>
        <dbReference type="EMBL" id="KAK3213654.1"/>
    </source>
</evidence>
<evidence type="ECO:0000313" key="2">
    <source>
        <dbReference type="Proteomes" id="UP001280581"/>
    </source>
</evidence>
<sequence>MLKPMAHMAHAYPGVNNRLEEFVWLQATMNTPAKANMWRYKGSKDDAGTLYDAAKMKQYIHGKGTATKTKEKPEKLAADMVESSKVALLKLKTLLGARKYMRTKKISDIFKIQMEEIGNMLDSIETELTNNPRQGRKTYAPWIRQDLQRHWIDYMNERYITKHGVMVDQNLNPSHQLGHGPGLQKLGLQKLGLQKLGLQKLGLQKLGYNPGLQGQVPGKVLGQVPGQVPQAPRRTLQPY</sequence>
<dbReference type="Proteomes" id="UP001280581">
    <property type="component" value="Unassembled WGS sequence"/>
</dbReference>
<dbReference type="EMBL" id="WVTA01000004">
    <property type="protein sequence ID" value="KAK3213654.1"/>
    <property type="molecule type" value="Genomic_DNA"/>
</dbReference>
<organism evidence="1 2">
    <name type="scientific">Pseudopithomyces chartarum</name>
    <dbReference type="NCBI Taxonomy" id="1892770"/>
    <lineage>
        <taxon>Eukaryota</taxon>
        <taxon>Fungi</taxon>
        <taxon>Dikarya</taxon>
        <taxon>Ascomycota</taxon>
        <taxon>Pezizomycotina</taxon>
        <taxon>Dothideomycetes</taxon>
        <taxon>Pleosporomycetidae</taxon>
        <taxon>Pleosporales</taxon>
        <taxon>Massarineae</taxon>
        <taxon>Didymosphaeriaceae</taxon>
        <taxon>Pseudopithomyces</taxon>
    </lineage>
</organism>
<keyword evidence="2" id="KW-1185">Reference proteome</keyword>
<name>A0AAN6RKJ2_9PLEO</name>
<dbReference type="AlphaFoldDB" id="A0AAN6RKJ2"/>
<proteinExistence type="predicted"/>